<dbReference type="STRING" id="937775.Metlim_2814"/>
<dbReference type="SUPFAM" id="SSF51658">
    <property type="entry name" value="Xylose isomerase-like"/>
    <property type="match status" value="1"/>
</dbReference>
<dbReference type="Pfam" id="PF01261">
    <property type="entry name" value="AP_endonuc_2"/>
    <property type="match status" value="1"/>
</dbReference>
<dbReference type="GO" id="GO:0016853">
    <property type="term" value="F:isomerase activity"/>
    <property type="evidence" value="ECO:0007669"/>
    <property type="project" value="UniProtKB-KW"/>
</dbReference>
<accession>H1YXB1</accession>
<keyword evidence="3" id="KW-1185">Reference proteome</keyword>
<name>H1YXB1_9EURY</name>
<gene>
    <name evidence="2" type="ORF">Metlim_2814</name>
</gene>
<dbReference type="EMBL" id="CM001436">
    <property type="protein sequence ID" value="EHQ36848.1"/>
    <property type="molecule type" value="Genomic_DNA"/>
</dbReference>
<evidence type="ECO:0000313" key="2">
    <source>
        <dbReference type="EMBL" id="EHQ36848.1"/>
    </source>
</evidence>
<evidence type="ECO:0000259" key="1">
    <source>
        <dbReference type="Pfam" id="PF01261"/>
    </source>
</evidence>
<feature type="domain" description="Xylose isomerase-like TIM barrel" evidence="1">
    <location>
        <begin position="27"/>
        <end position="245"/>
    </location>
</feature>
<sequence>MQGRLSSPVDGKIQSFPVHSWREEFFLAKEAGLDLIEWIYEKETQTVNPIINYDGIKEIKKHMRETSVDVRSICADYFMSEFLINSQSKPILNNINHLKWLIKRGDKLSIDYIILPFVDSSRLKSQEDINILIQILEEIIPLTEEFGIELHLETDLPPDILNGIFGKINHPLIRLNYDIGNSASLGYDPNLELNLLSQWVSSIHVKDRLLHGTTVPLGSGSADLPLCFELLKKIHYSRNFILQAARQNEMSEIELAMKNKEYVIHLLSGAGFKI</sequence>
<proteinExistence type="predicted"/>
<dbReference type="InterPro" id="IPR050312">
    <property type="entry name" value="IolE/XylAMocC-like"/>
</dbReference>
<dbReference type="InterPro" id="IPR036237">
    <property type="entry name" value="Xyl_isomerase-like_sf"/>
</dbReference>
<dbReference type="InterPro" id="IPR013022">
    <property type="entry name" value="Xyl_isomerase-like_TIM-brl"/>
</dbReference>
<dbReference type="PANTHER" id="PTHR12110:SF53">
    <property type="entry name" value="BLR5974 PROTEIN"/>
    <property type="match status" value="1"/>
</dbReference>
<dbReference type="Gene3D" id="3.20.20.150">
    <property type="entry name" value="Divalent-metal-dependent TIM barrel enzymes"/>
    <property type="match status" value="1"/>
</dbReference>
<dbReference type="Proteomes" id="UP000005741">
    <property type="component" value="Chromosome"/>
</dbReference>
<dbReference type="HOGENOM" id="CLU_985778_0_0_2"/>
<dbReference type="PANTHER" id="PTHR12110">
    <property type="entry name" value="HYDROXYPYRUVATE ISOMERASE"/>
    <property type="match status" value="1"/>
</dbReference>
<organism evidence="2 3">
    <name type="scientific">Methanoplanus limicola DSM 2279</name>
    <dbReference type="NCBI Taxonomy" id="937775"/>
    <lineage>
        <taxon>Archaea</taxon>
        <taxon>Methanobacteriati</taxon>
        <taxon>Methanobacteriota</taxon>
        <taxon>Stenosarchaea group</taxon>
        <taxon>Methanomicrobia</taxon>
        <taxon>Methanomicrobiales</taxon>
        <taxon>Methanomicrobiaceae</taxon>
        <taxon>Methanoplanus</taxon>
    </lineage>
</organism>
<keyword evidence="2" id="KW-0413">Isomerase</keyword>
<protein>
    <submittedName>
        <fullName evidence="2">Xylose isomerase domain-containing protein TIM barrel</fullName>
    </submittedName>
</protein>
<dbReference type="InParanoid" id="H1YXB1"/>
<evidence type="ECO:0000313" key="3">
    <source>
        <dbReference type="Proteomes" id="UP000005741"/>
    </source>
</evidence>
<reference evidence="2 3" key="1">
    <citation type="submission" date="2011-10" db="EMBL/GenBank/DDBJ databases">
        <title>The Improved High-Quality Draft genome of Methanoplanus limicola DSM 2279.</title>
        <authorList>
            <consortium name="US DOE Joint Genome Institute (JGI-PGF)"/>
            <person name="Lucas S."/>
            <person name="Copeland A."/>
            <person name="Lapidus A."/>
            <person name="Glavina del Rio T."/>
            <person name="Dalin E."/>
            <person name="Tice H."/>
            <person name="Bruce D."/>
            <person name="Goodwin L."/>
            <person name="Pitluck S."/>
            <person name="Peters L."/>
            <person name="Mikhailova N."/>
            <person name="Lu M."/>
            <person name="Kyrpides N."/>
            <person name="Mavromatis K."/>
            <person name="Ivanova N."/>
            <person name="Markowitz V."/>
            <person name="Cheng J.-F."/>
            <person name="Hugenholtz P."/>
            <person name="Woyke T."/>
            <person name="Wu D."/>
            <person name="Wirth R."/>
            <person name="Brambilla E.-M."/>
            <person name="Klenk H.-P."/>
            <person name="Eisen J.A."/>
        </authorList>
    </citation>
    <scope>NUCLEOTIDE SEQUENCE [LARGE SCALE GENOMIC DNA]</scope>
    <source>
        <strain evidence="2 3">DSM 2279</strain>
    </source>
</reference>
<dbReference type="AlphaFoldDB" id="H1YXB1"/>